<sequence length="108" mass="12072">MIFFLKLSQDDNEVPEEQCNKDLKDDDVDIDDNSSNVSKEPCLSVASILSPINLLPDVGNDSFSFNFDAGSLSPTSESIFLQLQMILVGNLYQELQLELMKNKLSKLI</sequence>
<evidence type="ECO:0000313" key="1">
    <source>
        <dbReference type="EMBL" id="KAH9517544.1"/>
    </source>
</evidence>
<organism evidence="1 2">
    <name type="scientific">Dermatophagoides farinae</name>
    <name type="common">American house dust mite</name>
    <dbReference type="NCBI Taxonomy" id="6954"/>
    <lineage>
        <taxon>Eukaryota</taxon>
        <taxon>Metazoa</taxon>
        <taxon>Ecdysozoa</taxon>
        <taxon>Arthropoda</taxon>
        <taxon>Chelicerata</taxon>
        <taxon>Arachnida</taxon>
        <taxon>Acari</taxon>
        <taxon>Acariformes</taxon>
        <taxon>Sarcoptiformes</taxon>
        <taxon>Astigmata</taxon>
        <taxon>Psoroptidia</taxon>
        <taxon>Analgoidea</taxon>
        <taxon>Pyroglyphidae</taxon>
        <taxon>Dermatophagoidinae</taxon>
        <taxon>Dermatophagoides</taxon>
    </lineage>
</organism>
<keyword evidence="2" id="KW-1185">Reference proteome</keyword>
<protein>
    <submittedName>
        <fullName evidence="1">Uncharacterized protein</fullName>
    </submittedName>
</protein>
<dbReference type="EMBL" id="ASGP02000003">
    <property type="protein sequence ID" value="KAH9517544.1"/>
    <property type="molecule type" value="Genomic_DNA"/>
</dbReference>
<name>A0A922L6R7_DERFA</name>
<gene>
    <name evidence="1" type="ORF">DERF_008214</name>
</gene>
<dbReference type="Proteomes" id="UP000790347">
    <property type="component" value="Unassembled WGS sequence"/>
</dbReference>
<dbReference type="AlphaFoldDB" id="A0A922L6R7"/>
<comment type="caution">
    <text evidence="1">The sequence shown here is derived from an EMBL/GenBank/DDBJ whole genome shotgun (WGS) entry which is preliminary data.</text>
</comment>
<evidence type="ECO:0000313" key="2">
    <source>
        <dbReference type="Proteomes" id="UP000790347"/>
    </source>
</evidence>
<accession>A0A922L6R7</accession>
<reference evidence="1" key="2">
    <citation type="journal article" date="2022" name="Res Sq">
        <title>Comparative Genomics Reveals Insights into the Divergent Evolution of Astigmatic Mites and Household Pest Adaptations.</title>
        <authorList>
            <person name="Xiong Q."/>
            <person name="Wan A.T.-Y."/>
            <person name="Liu X.-Y."/>
            <person name="Fung C.S.-H."/>
            <person name="Xiao X."/>
            <person name="Malainual N."/>
            <person name="Hou J."/>
            <person name="Wang L."/>
            <person name="Wang M."/>
            <person name="Yang K."/>
            <person name="Cui Y."/>
            <person name="Leung E."/>
            <person name="Nong W."/>
            <person name="Shin S.-K."/>
            <person name="Au S."/>
            <person name="Jeong K.Y."/>
            <person name="Chew F.T."/>
            <person name="Hui J."/>
            <person name="Leung T.F."/>
            <person name="Tungtrongchitr A."/>
            <person name="Zhong N."/>
            <person name="Liu Z."/>
            <person name="Tsui S."/>
        </authorList>
    </citation>
    <scope>NUCLEOTIDE SEQUENCE</scope>
    <source>
        <strain evidence="1">Derf</strain>
        <tissue evidence="1">Whole organism</tissue>
    </source>
</reference>
<proteinExistence type="predicted"/>
<reference evidence="1" key="1">
    <citation type="submission" date="2013-05" db="EMBL/GenBank/DDBJ databases">
        <authorList>
            <person name="Yim A.K.Y."/>
            <person name="Chan T.F."/>
            <person name="Ji K.M."/>
            <person name="Liu X.Y."/>
            <person name="Zhou J.W."/>
            <person name="Li R.Q."/>
            <person name="Yang K.Y."/>
            <person name="Li J."/>
            <person name="Li M."/>
            <person name="Law P.T.W."/>
            <person name="Wu Y.L."/>
            <person name="Cai Z.L."/>
            <person name="Qin H."/>
            <person name="Bao Y."/>
            <person name="Leung R.K.K."/>
            <person name="Ng P.K.S."/>
            <person name="Zou J."/>
            <person name="Zhong X.J."/>
            <person name="Ran P.X."/>
            <person name="Zhong N.S."/>
            <person name="Liu Z.G."/>
            <person name="Tsui S.K.W."/>
        </authorList>
    </citation>
    <scope>NUCLEOTIDE SEQUENCE</scope>
    <source>
        <strain evidence="1">Derf</strain>
        <tissue evidence="1">Whole organism</tissue>
    </source>
</reference>